<dbReference type="EMBL" id="BSYA01000231">
    <property type="protein sequence ID" value="GMG37265.1"/>
    <property type="molecule type" value="Genomic_DNA"/>
</dbReference>
<gene>
    <name evidence="1" type="ORF">Aory04_001216000</name>
</gene>
<proteinExistence type="predicted"/>
<organism evidence="1 2">
    <name type="scientific">Aspergillus oryzae</name>
    <name type="common">Yellow koji mold</name>
    <dbReference type="NCBI Taxonomy" id="5062"/>
    <lineage>
        <taxon>Eukaryota</taxon>
        <taxon>Fungi</taxon>
        <taxon>Dikarya</taxon>
        <taxon>Ascomycota</taxon>
        <taxon>Pezizomycotina</taxon>
        <taxon>Eurotiomycetes</taxon>
        <taxon>Eurotiomycetidae</taxon>
        <taxon>Eurotiales</taxon>
        <taxon>Aspergillaceae</taxon>
        <taxon>Aspergillus</taxon>
        <taxon>Aspergillus subgen. Circumdati</taxon>
    </lineage>
</organism>
<evidence type="ECO:0000313" key="1">
    <source>
        <dbReference type="EMBL" id="GMG37265.1"/>
    </source>
</evidence>
<sequence>MAFVILADQEHRHILCINETLDTCLIQLRCTPRSSTLSHVHIHRGIGNDLITQQHILRPSYLIRPKSRFILHKESTENGLQDKSCEEATGTCIPTQTEVHACSTGVDKLGLSFVPIDVAECIESGRVGDVLGIHADGSRCHANMGTLWKSEAIRED</sequence>
<name>A0AAN4YUX8_ASPOZ</name>
<comment type="caution">
    <text evidence="1">The sequence shown here is derived from an EMBL/GenBank/DDBJ whole genome shotgun (WGS) entry which is preliminary data.</text>
</comment>
<dbReference type="AlphaFoldDB" id="A0AAN4YUX8"/>
<dbReference type="Proteomes" id="UP001165205">
    <property type="component" value="Unassembled WGS sequence"/>
</dbReference>
<protein>
    <submittedName>
        <fullName evidence="1">Unnamed protein product</fullName>
    </submittedName>
</protein>
<accession>A0AAN4YUX8</accession>
<reference evidence="1" key="1">
    <citation type="submission" date="2023-04" db="EMBL/GenBank/DDBJ databases">
        <title>Aspergillus oryzae NBRC 4228.</title>
        <authorList>
            <person name="Ichikawa N."/>
            <person name="Sato H."/>
            <person name="Tonouchi N."/>
        </authorList>
    </citation>
    <scope>NUCLEOTIDE SEQUENCE</scope>
    <source>
        <strain evidence="1">NBRC 4228</strain>
    </source>
</reference>
<evidence type="ECO:0000313" key="2">
    <source>
        <dbReference type="Proteomes" id="UP001165205"/>
    </source>
</evidence>